<sequence length="343" mass="39507">MNKIILEDMDFVFNQLKNTVDLIKLKNSNIFITGGTGLFGKLFLDTFLFLNDKLNLNIKITVLTRNYESFIKKYKRYIDKNIDFVNGDIRNFEIHNENIDYCLHFAASVDPNLEKNNPNEMASIILDGTKNLIKKLEKYNIKRLLFTSSGAVYGKQYQSIKSFKEDYEGCPITYYGKAKKVSEDIFLNSNINVSIARCFVLVGPYLNLDIHFAIGNFIRDAMENRDIIIKGDGRPLRSYLYTADLVIWLLTMLLKSENNSIYNVGGGDGISIYDLAKKVAKQVNNYSEKIKVLTEANYNYPAPKYIPNNEKIIKELGVKENYTLDNAIKRTIEYYKGLKNEKN</sequence>
<dbReference type="InterPro" id="IPR001509">
    <property type="entry name" value="Epimerase_deHydtase"/>
</dbReference>
<comment type="caution">
    <text evidence="3">The sequence shown here is derived from an EMBL/GenBank/DDBJ whole genome shotgun (WGS) entry which is preliminary data.</text>
</comment>
<gene>
    <name evidence="3" type="ORF">EPJ67_02800</name>
</gene>
<dbReference type="RefSeq" id="WP_147528195.1">
    <property type="nucleotide sequence ID" value="NZ_SAYJ01000011.1"/>
</dbReference>
<evidence type="ECO:0000259" key="2">
    <source>
        <dbReference type="Pfam" id="PF01370"/>
    </source>
</evidence>
<accession>A0A5C8G6Q6</accession>
<dbReference type="OrthoDB" id="9811743at2"/>
<feature type="domain" description="NAD-dependent epimerase/dehydratase" evidence="2">
    <location>
        <begin position="30"/>
        <end position="265"/>
    </location>
</feature>
<proteinExistence type="inferred from homology"/>
<evidence type="ECO:0000256" key="1">
    <source>
        <dbReference type="ARBA" id="ARBA00007637"/>
    </source>
</evidence>
<reference evidence="3 4" key="1">
    <citation type="journal article" date="1992" name="Lakartidningen">
        <title>[Penicillin V and not amoxicillin is the first choice preparation in acute otitis].</title>
        <authorList>
            <person name="Kamme C."/>
            <person name="Lundgren K."/>
            <person name="Prellner K."/>
        </authorList>
    </citation>
    <scope>NUCLEOTIDE SEQUENCE [LARGE SCALE GENOMIC DNA]</scope>
    <source>
        <strain evidence="3 4">PC2777IV</strain>
    </source>
</reference>
<dbReference type="Pfam" id="PF01370">
    <property type="entry name" value="Epimerase"/>
    <property type="match status" value="1"/>
</dbReference>
<dbReference type="Proteomes" id="UP000325013">
    <property type="component" value="Unassembled WGS sequence"/>
</dbReference>
<evidence type="ECO:0000313" key="3">
    <source>
        <dbReference type="EMBL" id="TXJ57605.1"/>
    </source>
</evidence>
<dbReference type="PANTHER" id="PTHR43000">
    <property type="entry name" value="DTDP-D-GLUCOSE 4,6-DEHYDRATASE-RELATED"/>
    <property type="match status" value="1"/>
</dbReference>
<comment type="similarity">
    <text evidence="1">Belongs to the NAD(P)-dependent epimerase/dehydratase family.</text>
</comment>
<dbReference type="InterPro" id="IPR036291">
    <property type="entry name" value="NAD(P)-bd_dom_sf"/>
</dbReference>
<dbReference type="Gene3D" id="3.40.50.720">
    <property type="entry name" value="NAD(P)-binding Rossmann-like Domain"/>
    <property type="match status" value="1"/>
</dbReference>
<evidence type="ECO:0000313" key="4">
    <source>
        <dbReference type="Proteomes" id="UP000325013"/>
    </source>
</evidence>
<dbReference type="AlphaFoldDB" id="A0A5C8G6Q6"/>
<dbReference type="EMBL" id="SAYJ01000011">
    <property type="protein sequence ID" value="TXJ57605.1"/>
    <property type="molecule type" value="Genomic_DNA"/>
</dbReference>
<name>A0A5C8G6Q6_9SPIR</name>
<organism evidence="3 4">
    <name type="scientific">Brachyspira aalborgi</name>
    <dbReference type="NCBI Taxonomy" id="29522"/>
    <lineage>
        <taxon>Bacteria</taxon>
        <taxon>Pseudomonadati</taxon>
        <taxon>Spirochaetota</taxon>
        <taxon>Spirochaetia</taxon>
        <taxon>Brachyspirales</taxon>
        <taxon>Brachyspiraceae</taxon>
        <taxon>Brachyspira</taxon>
    </lineage>
</organism>
<protein>
    <submittedName>
        <fullName evidence="3">NAD(P)-dependent oxidoreductase</fullName>
    </submittedName>
</protein>
<dbReference type="SUPFAM" id="SSF51735">
    <property type="entry name" value="NAD(P)-binding Rossmann-fold domains"/>
    <property type="match status" value="1"/>
</dbReference>